<dbReference type="RefSeq" id="WP_201093318.1">
    <property type="nucleotide sequence ID" value="NZ_CP067393.1"/>
</dbReference>
<feature type="domain" description="N-acetyltransferase" evidence="1">
    <location>
        <begin position="9"/>
        <end position="90"/>
    </location>
</feature>
<dbReference type="InterPro" id="IPR031165">
    <property type="entry name" value="GNAT_YJDJ"/>
</dbReference>
<dbReference type="PROSITE" id="PS51729">
    <property type="entry name" value="GNAT_YJDJ"/>
    <property type="match status" value="1"/>
</dbReference>
<evidence type="ECO:0000313" key="3">
    <source>
        <dbReference type="Proteomes" id="UP000595278"/>
    </source>
</evidence>
<dbReference type="Proteomes" id="UP000595278">
    <property type="component" value="Chromosome"/>
</dbReference>
<reference evidence="2 3" key="1">
    <citation type="submission" date="2021-01" db="EMBL/GenBank/DDBJ databases">
        <title>Entomomonas sp. F2A isolated from a house cricket (Acheta domesticus).</title>
        <authorList>
            <person name="Spergser J."/>
            <person name="Busse H.-J."/>
        </authorList>
    </citation>
    <scope>NUCLEOTIDE SEQUENCE [LARGE SCALE GENOMIC DNA]</scope>
    <source>
        <strain evidence="2 3">F2A</strain>
    </source>
</reference>
<dbReference type="CDD" id="cd04301">
    <property type="entry name" value="NAT_SF"/>
    <property type="match status" value="1"/>
</dbReference>
<evidence type="ECO:0000259" key="1">
    <source>
        <dbReference type="PROSITE" id="PS51729"/>
    </source>
</evidence>
<gene>
    <name evidence="2" type="ORF">JHT90_01715</name>
</gene>
<organism evidence="2 3">
    <name type="scientific">Entomomonas asaccharolytica</name>
    <dbReference type="NCBI Taxonomy" id="2785331"/>
    <lineage>
        <taxon>Bacteria</taxon>
        <taxon>Pseudomonadati</taxon>
        <taxon>Pseudomonadota</taxon>
        <taxon>Gammaproteobacteria</taxon>
        <taxon>Pseudomonadales</taxon>
        <taxon>Pseudomonadaceae</taxon>
        <taxon>Entomomonas</taxon>
    </lineage>
</organism>
<name>A0A974NG31_9GAMM</name>
<dbReference type="PANTHER" id="PTHR31435">
    <property type="entry name" value="PROTEIN NATD1"/>
    <property type="match status" value="1"/>
</dbReference>
<dbReference type="KEGG" id="eaz:JHT90_01715"/>
<dbReference type="SUPFAM" id="SSF55729">
    <property type="entry name" value="Acyl-CoA N-acyltransferases (Nat)"/>
    <property type="match status" value="1"/>
</dbReference>
<dbReference type="InterPro" id="IPR016181">
    <property type="entry name" value="Acyl_CoA_acyltransferase"/>
</dbReference>
<keyword evidence="3" id="KW-1185">Reference proteome</keyword>
<protein>
    <submittedName>
        <fullName evidence="2">N-acetyltransferase</fullName>
    </submittedName>
</protein>
<proteinExistence type="predicted"/>
<dbReference type="InterPro" id="IPR045057">
    <property type="entry name" value="Gcn5-rel_NAT"/>
</dbReference>
<dbReference type="PANTHER" id="PTHR31435:SF9">
    <property type="entry name" value="PROTEIN NATD1"/>
    <property type="match status" value="1"/>
</dbReference>
<sequence length="90" mass="10150">MTDSAVEIIHDAIEHQFKVNINEKCAYLAYANMGDRTIDCYRTFVPETLRGKGIAAKLTNAVLDYAEQNSLKIIPTCSYVEKYMQSKGLI</sequence>
<dbReference type="EMBL" id="CP067393">
    <property type="protein sequence ID" value="QQP85996.1"/>
    <property type="molecule type" value="Genomic_DNA"/>
</dbReference>
<accession>A0A974NG31</accession>
<dbReference type="Gene3D" id="3.40.630.30">
    <property type="match status" value="1"/>
</dbReference>
<evidence type="ECO:0000313" key="2">
    <source>
        <dbReference type="EMBL" id="QQP85996.1"/>
    </source>
</evidence>
<dbReference type="Pfam" id="PF14542">
    <property type="entry name" value="Acetyltransf_CG"/>
    <property type="match status" value="1"/>
</dbReference>
<dbReference type="AlphaFoldDB" id="A0A974NG31"/>